<dbReference type="EMBL" id="GL883090">
    <property type="protein sequence ID" value="EGG12757.1"/>
    <property type="molecule type" value="Genomic_DNA"/>
</dbReference>
<dbReference type="PANTHER" id="PTHR46177:SF1">
    <property type="entry name" value="INTEGRASE CATALYTIC DOMAIN-CONTAINING PROTEIN"/>
    <property type="match status" value="1"/>
</dbReference>
<reference evidence="2" key="1">
    <citation type="journal article" date="2011" name="Proc. Natl. Acad. Sci. U.S.A.">
        <title>Obligate biotrophy features unraveled by the genomic analysis of rust fungi.</title>
        <authorList>
            <person name="Duplessis S."/>
            <person name="Cuomo C.A."/>
            <person name="Lin Y.-C."/>
            <person name="Aerts A."/>
            <person name="Tisserant E."/>
            <person name="Veneault-Fourrey C."/>
            <person name="Joly D.L."/>
            <person name="Hacquard S."/>
            <person name="Amselem J."/>
            <person name="Cantarel B.L."/>
            <person name="Chiu R."/>
            <person name="Coutinho P.M."/>
            <person name="Feau N."/>
            <person name="Field M."/>
            <person name="Frey P."/>
            <person name="Gelhaye E."/>
            <person name="Goldberg J."/>
            <person name="Grabherr M.G."/>
            <person name="Kodira C.D."/>
            <person name="Kohler A."/>
            <person name="Kuees U."/>
            <person name="Lindquist E.A."/>
            <person name="Lucas S.M."/>
            <person name="Mago R."/>
            <person name="Mauceli E."/>
            <person name="Morin E."/>
            <person name="Murat C."/>
            <person name="Pangilinan J.L."/>
            <person name="Park R."/>
            <person name="Pearson M."/>
            <person name="Quesneville H."/>
            <person name="Rouhier N."/>
            <person name="Sakthikumar S."/>
            <person name="Salamov A.A."/>
            <person name="Schmutz J."/>
            <person name="Selles B."/>
            <person name="Shapiro H."/>
            <person name="Tanguay P."/>
            <person name="Tuskan G.A."/>
            <person name="Henrissat B."/>
            <person name="Van de Peer Y."/>
            <person name="Rouze P."/>
            <person name="Ellis J.G."/>
            <person name="Dodds P.N."/>
            <person name="Schein J.E."/>
            <person name="Zhong S."/>
            <person name="Hamelin R.C."/>
            <person name="Grigoriev I.V."/>
            <person name="Szabo L.J."/>
            <person name="Martin F."/>
        </authorList>
    </citation>
    <scope>NUCLEOTIDE SEQUENCE [LARGE SCALE GENOMIC DNA]</scope>
    <source>
        <strain evidence="2">98AG31 / pathotype 3-4-7</strain>
    </source>
</reference>
<dbReference type="Proteomes" id="UP000001072">
    <property type="component" value="Unassembled WGS sequence"/>
</dbReference>
<accession>F4R477</accession>
<dbReference type="AlphaFoldDB" id="F4R477"/>
<protein>
    <submittedName>
        <fullName evidence="1">Uncharacterized protein</fullName>
    </submittedName>
</protein>
<name>F4R477_MELLP</name>
<sequence length="279" mass="31684">MPVPTIVTEAHRPVIAALVQQGLTNRQIQHELSTHHDVHCSQSTITRARANWDLQIQPNAETQDFNNLLIRFYHAFHPILEERHGFSISLRTLAQCCNLLGLQRRKDDVDQGRVTLDDVAHLIRHAKQRADVQDSLNKWMDDYNSYKKRLDKRTALPTACAPNFCYYAPASENSVEGLVPVLPAHIDRLRAQYYPNSDKLMMTSPLWLSEFVAAAQASLQIHPAGINMENAWPTFHMILAFMHAYDSALLEIPAGQPREPTNHEQAVISVQTQFGRVPL</sequence>
<gene>
    <name evidence="1" type="ORF">MELLADRAFT_101279</name>
</gene>
<evidence type="ECO:0000313" key="1">
    <source>
        <dbReference type="EMBL" id="EGG12757.1"/>
    </source>
</evidence>
<dbReference type="HOGENOM" id="CLU_089011_0_0_1"/>
<dbReference type="RefSeq" id="XP_007403695.1">
    <property type="nucleotide sequence ID" value="XM_007403633.1"/>
</dbReference>
<dbReference type="KEGG" id="mlr:MELLADRAFT_101279"/>
<organism evidence="2">
    <name type="scientific">Melampsora larici-populina (strain 98AG31 / pathotype 3-4-7)</name>
    <name type="common">Poplar leaf rust fungus</name>
    <dbReference type="NCBI Taxonomy" id="747676"/>
    <lineage>
        <taxon>Eukaryota</taxon>
        <taxon>Fungi</taxon>
        <taxon>Dikarya</taxon>
        <taxon>Basidiomycota</taxon>
        <taxon>Pucciniomycotina</taxon>
        <taxon>Pucciniomycetes</taxon>
        <taxon>Pucciniales</taxon>
        <taxon>Melampsoraceae</taxon>
        <taxon>Melampsora</taxon>
    </lineage>
</organism>
<evidence type="ECO:0000313" key="2">
    <source>
        <dbReference type="Proteomes" id="UP000001072"/>
    </source>
</evidence>
<proteinExistence type="predicted"/>
<keyword evidence="2" id="KW-1185">Reference proteome</keyword>
<dbReference type="OrthoDB" id="2507120at2759"/>
<dbReference type="GeneID" id="18921325"/>
<dbReference type="InParanoid" id="F4R477"/>
<dbReference type="VEuPathDB" id="FungiDB:MELLADRAFT_101279"/>
<dbReference type="PANTHER" id="PTHR46177">
    <property type="entry name" value="INTEGRASE CATALYTIC DOMAIN-CONTAINING PROTEIN"/>
    <property type="match status" value="1"/>
</dbReference>